<reference evidence="7 8" key="1">
    <citation type="submission" date="2021-10" db="EMBL/GenBank/DDBJ databases">
        <authorList>
            <person name="Lavering E.D."/>
            <person name="James R."/>
            <person name="Fairhom J.D."/>
            <person name="Ogilvie B.H."/>
            <person name="Thurgood T.L."/>
            <person name="Robison R.A."/>
            <person name="Grose J.H."/>
        </authorList>
    </citation>
    <scope>NUCLEOTIDE SEQUENCE [LARGE SCALE GENOMIC DNA]</scope>
</reference>
<evidence type="ECO:0000313" key="8">
    <source>
        <dbReference type="Proteomes" id="UP000827751"/>
    </source>
</evidence>
<dbReference type="PANTHER" id="PTHR48069">
    <property type="entry name" value="DIHYDROFOLATE REDUCTASE"/>
    <property type="match status" value="1"/>
</dbReference>
<protein>
    <recommendedName>
        <fullName evidence="2">dihydrofolate reductase</fullName>
        <ecNumber evidence="2">1.5.1.3</ecNumber>
    </recommendedName>
</protein>
<organism evidence="7 8">
    <name type="scientific">Bacillus phage vB_BanS_Chewbecca</name>
    <dbReference type="NCBI Taxonomy" id="2894786"/>
    <lineage>
        <taxon>Viruses</taxon>
        <taxon>Duplodnaviria</taxon>
        <taxon>Heunggongvirae</taxon>
        <taxon>Uroviricota</taxon>
        <taxon>Caudoviricetes</taxon>
        <taxon>Joanripponvirinae</taxon>
        <taxon>Tsamsavirus</taxon>
        <taxon>Tsamsavirus chewbecca</taxon>
    </lineage>
</organism>
<dbReference type="PANTHER" id="PTHR48069:SF3">
    <property type="entry name" value="DIHYDROFOLATE REDUCTASE"/>
    <property type="match status" value="1"/>
</dbReference>
<dbReference type="Pfam" id="PF00186">
    <property type="entry name" value="DHFR_1"/>
    <property type="match status" value="1"/>
</dbReference>
<keyword evidence="5" id="KW-0560">Oxidoreductase</keyword>
<dbReference type="GO" id="GO:0046655">
    <property type="term" value="P:folic acid metabolic process"/>
    <property type="evidence" value="ECO:0007669"/>
    <property type="project" value="TreeGrafter"/>
</dbReference>
<dbReference type="PIRSF" id="PIRSF000194">
    <property type="entry name" value="DHFR"/>
    <property type="match status" value="1"/>
</dbReference>
<feature type="domain" description="DHFR" evidence="6">
    <location>
        <begin position="1"/>
        <end position="163"/>
    </location>
</feature>
<evidence type="ECO:0000313" key="7">
    <source>
        <dbReference type="EMBL" id="UGO46245.1"/>
    </source>
</evidence>
<evidence type="ECO:0000256" key="2">
    <source>
        <dbReference type="ARBA" id="ARBA00012856"/>
    </source>
</evidence>
<dbReference type="EMBL" id="OK499972">
    <property type="protein sequence ID" value="UGO46245.1"/>
    <property type="molecule type" value="Genomic_DNA"/>
</dbReference>
<dbReference type="InterPro" id="IPR024072">
    <property type="entry name" value="DHFR-like_dom_sf"/>
</dbReference>
<dbReference type="CDD" id="cd00209">
    <property type="entry name" value="DHFR"/>
    <property type="match status" value="1"/>
</dbReference>
<evidence type="ECO:0000256" key="5">
    <source>
        <dbReference type="ARBA" id="ARBA00023002"/>
    </source>
</evidence>
<dbReference type="InterPro" id="IPR012259">
    <property type="entry name" value="DHFR"/>
</dbReference>
<dbReference type="EC" id="1.5.1.3" evidence="2"/>
<name>A0AAE9CAM9_9CAUD</name>
<keyword evidence="3" id="KW-0554">One-carbon metabolism</keyword>
<dbReference type="Proteomes" id="UP000827751">
    <property type="component" value="Segment"/>
</dbReference>
<comment type="pathway">
    <text evidence="1">Cofactor biosynthesis; tetrahydrofolate biosynthesis; 5,6,7,8-tetrahydrofolate from 7,8-dihydrofolate: step 1/1.</text>
</comment>
<evidence type="ECO:0000256" key="3">
    <source>
        <dbReference type="ARBA" id="ARBA00022563"/>
    </source>
</evidence>
<keyword evidence="8" id="KW-1185">Reference proteome</keyword>
<keyword evidence="4" id="KW-0521">NADP</keyword>
<accession>A0AAE9CAM9</accession>
<dbReference type="GO" id="GO:0006730">
    <property type="term" value="P:one-carbon metabolic process"/>
    <property type="evidence" value="ECO:0007669"/>
    <property type="project" value="UniProtKB-KW"/>
</dbReference>
<dbReference type="GO" id="GO:0004146">
    <property type="term" value="F:dihydrofolate reductase activity"/>
    <property type="evidence" value="ECO:0007669"/>
    <property type="project" value="UniProtKB-EC"/>
</dbReference>
<dbReference type="PRINTS" id="PR00070">
    <property type="entry name" value="DHFR"/>
</dbReference>
<proteinExistence type="predicted"/>
<evidence type="ECO:0000256" key="1">
    <source>
        <dbReference type="ARBA" id="ARBA00004903"/>
    </source>
</evidence>
<dbReference type="Gene3D" id="3.40.430.10">
    <property type="entry name" value="Dihydrofolate Reductase, subunit A"/>
    <property type="match status" value="1"/>
</dbReference>
<sequence>MISLIACVDMGMGIADKDGNLLFNLPADLRYFRETTKKQIVVMGRKTWESLPEDKRPLDRRENYVLTRDKDFVAEGAKVIHSIEEILELGKGSKEVFIMGGGELYKQMMPHADKMYLTHVHNLNIDARVFFPNFGLEWKALTEIRHKADKKHAHSFTFATYKPNEKYAVVTEEEENNQDN</sequence>
<dbReference type="GO" id="GO:0046654">
    <property type="term" value="P:tetrahydrofolate biosynthetic process"/>
    <property type="evidence" value="ECO:0007669"/>
    <property type="project" value="InterPro"/>
</dbReference>
<dbReference type="GO" id="GO:0050661">
    <property type="term" value="F:NADP binding"/>
    <property type="evidence" value="ECO:0007669"/>
    <property type="project" value="InterPro"/>
</dbReference>
<dbReference type="PROSITE" id="PS51330">
    <property type="entry name" value="DHFR_2"/>
    <property type="match status" value="1"/>
</dbReference>
<evidence type="ECO:0000256" key="4">
    <source>
        <dbReference type="ARBA" id="ARBA00022857"/>
    </source>
</evidence>
<gene>
    <name evidence="7" type="ORF">CHEWBECCA_162</name>
</gene>
<dbReference type="SUPFAM" id="SSF53597">
    <property type="entry name" value="Dihydrofolate reductase-like"/>
    <property type="match status" value="1"/>
</dbReference>
<evidence type="ECO:0000259" key="6">
    <source>
        <dbReference type="PROSITE" id="PS51330"/>
    </source>
</evidence>
<dbReference type="GO" id="GO:0046452">
    <property type="term" value="P:dihydrofolate metabolic process"/>
    <property type="evidence" value="ECO:0007669"/>
    <property type="project" value="TreeGrafter"/>
</dbReference>
<dbReference type="InterPro" id="IPR001796">
    <property type="entry name" value="DHFR_dom"/>
</dbReference>